<keyword evidence="7" id="KW-0539">Nucleus</keyword>
<evidence type="ECO:0000256" key="7">
    <source>
        <dbReference type="ARBA" id="ARBA00023242"/>
    </source>
</evidence>
<keyword evidence="4" id="KW-0678">Repressor</keyword>
<feature type="non-terminal residue" evidence="8">
    <location>
        <position position="1"/>
    </location>
</feature>
<evidence type="ECO:0000256" key="4">
    <source>
        <dbReference type="ARBA" id="ARBA00022491"/>
    </source>
</evidence>
<gene>
    <name evidence="8" type="ORF">pipiens_019528</name>
</gene>
<dbReference type="Proteomes" id="UP001562425">
    <property type="component" value="Unassembled WGS sequence"/>
</dbReference>
<sequence length="109" mass="12071">TDLCGIKWRKLAQGERPNASSNPLDDPVLRSYSKCLEVDILCVWRRVAAPKPAEQDPNVFEMSIPGPVTGGSVIHPPLSLTAAKELWIFWYGEEPDLTDLVDPELLKSA</sequence>
<feature type="non-terminal residue" evidence="8">
    <location>
        <position position="109"/>
    </location>
</feature>
<accession>A0ABD1DTI7</accession>
<reference evidence="8 9" key="1">
    <citation type="submission" date="2024-05" db="EMBL/GenBank/DDBJ databases">
        <title>Culex pipiens pipiens assembly and annotation.</title>
        <authorList>
            <person name="Alout H."/>
            <person name="Durand T."/>
        </authorList>
    </citation>
    <scope>NUCLEOTIDE SEQUENCE [LARGE SCALE GENOMIC DNA]</scope>
    <source>
        <strain evidence="8">HA-2024</strain>
        <tissue evidence="8">Whole body</tissue>
    </source>
</reference>
<evidence type="ECO:0000256" key="6">
    <source>
        <dbReference type="ARBA" id="ARBA00023163"/>
    </source>
</evidence>
<keyword evidence="9" id="KW-1185">Reference proteome</keyword>
<evidence type="ECO:0000256" key="1">
    <source>
        <dbReference type="ARBA" id="ARBA00004123"/>
    </source>
</evidence>
<evidence type="ECO:0000313" key="8">
    <source>
        <dbReference type="EMBL" id="KAL1403076.1"/>
    </source>
</evidence>
<comment type="caution">
    <text evidence="8">The sequence shown here is derived from an EMBL/GenBank/DDBJ whole genome shotgun (WGS) entry which is preliminary data.</text>
</comment>
<dbReference type="PANTHER" id="PTHR48249">
    <property type="entry name" value="MEDIATOR OF RNA POLYMERASE II TRANSCRIPTION SUBUNIT 13"/>
    <property type="match status" value="1"/>
</dbReference>
<proteinExistence type="inferred from homology"/>
<dbReference type="GO" id="GO:0005634">
    <property type="term" value="C:nucleus"/>
    <property type="evidence" value="ECO:0007669"/>
    <property type="project" value="UniProtKB-SubCell"/>
</dbReference>
<protein>
    <recommendedName>
        <fullName evidence="3">Mediator of RNA polymerase II transcription subunit 13</fullName>
    </recommendedName>
</protein>
<name>A0ABD1DTI7_CULPP</name>
<evidence type="ECO:0000256" key="3">
    <source>
        <dbReference type="ARBA" id="ARBA00019618"/>
    </source>
</evidence>
<dbReference type="InterPro" id="IPR051139">
    <property type="entry name" value="Mediator_complx_sub13"/>
</dbReference>
<evidence type="ECO:0000313" key="9">
    <source>
        <dbReference type="Proteomes" id="UP001562425"/>
    </source>
</evidence>
<keyword evidence="6" id="KW-0804">Transcription</keyword>
<dbReference type="PANTHER" id="PTHR48249:SF3">
    <property type="entry name" value="MEDIATOR OF RNA POLYMERASE II TRANSCRIPTION SUBUNIT 13"/>
    <property type="match status" value="1"/>
</dbReference>
<dbReference type="EMBL" id="JBEHCU010002102">
    <property type="protein sequence ID" value="KAL1403076.1"/>
    <property type="molecule type" value="Genomic_DNA"/>
</dbReference>
<comment type="subcellular location">
    <subcellularLocation>
        <location evidence="1">Nucleus</location>
    </subcellularLocation>
</comment>
<keyword evidence="5" id="KW-0805">Transcription regulation</keyword>
<dbReference type="AlphaFoldDB" id="A0ABD1DTI7"/>
<evidence type="ECO:0000256" key="5">
    <source>
        <dbReference type="ARBA" id="ARBA00023015"/>
    </source>
</evidence>
<comment type="similarity">
    <text evidence="2">Belongs to the Mediator complex subunit 13 family.</text>
</comment>
<organism evidence="8 9">
    <name type="scientific">Culex pipiens pipiens</name>
    <name type="common">Northern house mosquito</name>
    <dbReference type="NCBI Taxonomy" id="38569"/>
    <lineage>
        <taxon>Eukaryota</taxon>
        <taxon>Metazoa</taxon>
        <taxon>Ecdysozoa</taxon>
        <taxon>Arthropoda</taxon>
        <taxon>Hexapoda</taxon>
        <taxon>Insecta</taxon>
        <taxon>Pterygota</taxon>
        <taxon>Neoptera</taxon>
        <taxon>Endopterygota</taxon>
        <taxon>Diptera</taxon>
        <taxon>Nematocera</taxon>
        <taxon>Culicoidea</taxon>
        <taxon>Culicidae</taxon>
        <taxon>Culicinae</taxon>
        <taxon>Culicini</taxon>
        <taxon>Culex</taxon>
        <taxon>Culex</taxon>
    </lineage>
</organism>
<evidence type="ECO:0000256" key="2">
    <source>
        <dbReference type="ARBA" id="ARBA00009354"/>
    </source>
</evidence>